<comment type="caution">
    <text evidence="2">The sequence shown here is derived from an EMBL/GenBank/DDBJ whole genome shotgun (WGS) entry which is preliminary data.</text>
</comment>
<gene>
    <name evidence="2" type="ORF">KNW02_06545</name>
</gene>
<organism evidence="2 3">
    <name type="scientific">Paracoccus marinaquae</name>
    <dbReference type="NCBI Taxonomy" id="2841926"/>
    <lineage>
        <taxon>Bacteria</taxon>
        <taxon>Pseudomonadati</taxon>
        <taxon>Pseudomonadota</taxon>
        <taxon>Alphaproteobacteria</taxon>
        <taxon>Rhodobacterales</taxon>
        <taxon>Paracoccaceae</taxon>
        <taxon>Paracoccus</taxon>
    </lineage>
</organism>
<dbReference type="RefSeq" id="WP_216032465.1">
    <property type="nucleotide sequence ID" value="NZ_JAHKNG010000008.1"/>
</dbReference>
<evidence type="ECO:0000256" key="1">
    <source>
        <dbReference type="SAM" id="SignalP"/>
    </source>
</evidence>
<keyword evidence="3" id="KW-1185">Reference proteome</keyword>
<feature type="signal peptide" evidence="1">
    <location>
        <begin position="1"/>
        <end position="19"/>
    </location>
</feature>
<evidence type="ECO:0000313" key="3">
    <source>
        <dbReference type="Proteomes" id="UP001166191"/>
    </source>
</evidence>
<dbReference type="EMBL" id="JAHKNG010000008">
    <property type="protein sequence ID" value="MBU3029778.1"/>
    <property type="molecule type" value="Genomic_DNA"/>
</dbReference>
<proteinExistence type="predicted"/>
<dbReference type="Proteomes" id="UP001166191">
    <property type="component" value="Unassembled WGS sequence"/>
</dbReference>
<protein>
    <submittedName>
        <fullName evidence="2">DUF2059 domain-containing protein</fullName>
    </submittedName>
</protein>
<accession>A0ABS6AGZ2</accession>
<name>A0ABS6AGZ2_9RHOB</name>
<feature type="chain" id="PRO_5046622218" evidence="1">
    <location>
        <begin position="20"/>
        <end position="290"/>
    </location>
</feature>
<keyword evidence="1" id="KW-0732">Signal</keyword>
<reference evidence="2" key="1">
    <citation type="submission" date="2021-06" db="EMBL/GenBank/DDBJ databases">
        <title>Paracoccus bacterium XHP0099 sp. nov., isolated from the surface waters of the Yellow Sea.</title>
        <authorList>
            <person name="Xue H."/>
            <person name="Zhang D."/>
        </authorList>
    </citation>
    <scope>NUCLEOTIDE SEQUENCE</scope>
    <source>
        <strain evidence="2">XHP0099</strain>
    </source>
</reference>
<sequence length="290" mass="31107">MFRTLCLAAAVVLTQSAAAQEPAGPGIPPAGVVPAHEVASRIWAALDMQALMPILRDEALAEAEAMQENLPESGADRGWLEAVAQIHEPERLAELFRAGIADRLSLYPDQRLDGALAFYEAEFGQRLVGLETSARRAMLDPDAEALAREAFSTAASHQEARVEQIGRLIEVADLIGPNVAGGLNAAVAFSRGFAEGGGFDMPLSEEQMLADAWSQEPEIHSETLGWMEAYLMLAYSPLSDAELERYIGFAASPEGHGLAALLFSGFDRLFQQTSRDLGLAAAGLMRGRDL</sequence>
<evidence type="ECO:0000313" key="2">
    <source>
        <dbReference type="EMBL" id="MBU3029778.1"/>
    </source>
</evidence>